<dbReference type="OrthoDB" id="9811471at2"/>
<dbReference type="InterPro" id="IPR036928">
    <property type="entry name" value="AS_sf"/>
</dbReference>
<keyword evidence="5" id="KW-1185">Reference proteome</keyword>
<feature type="domain" description="Amidase" evidence="3">
    <location>
        <begin position="44"/>
        <end position="447"/>
    </location>
</feature>
<dbReference type="Pfam" id="PF01425">
    <property type="entry name" value="Amidase"/>
    <property type="match status" value="1"/>
</dbReference>
<dbReference type="Proteomes" id="UP000182661">
    <property type="component" value="Unassembled WGS sequence"/>
</dbReference>
<dbReference type="AlphaFoldDB" id="A0A657LQ11"/>
<dbReference type="PROSITE" id="PS00571">
    <property type="entry name" value="AMIDASES"/>
    <property type="match status" value="1"/>
</dbReference>
<dbReference type="GO" id="GO:0003824">
    <property type="term" value="F:catalytic activity"/>
    <property type="evidence" value="ECO:0007669"/>
    <property type="project" value="InterPro"/>
</dbReference>
<dbReference type="NCBIfam" id="NF004766">
    <property type="entry name" value="PRK06102.1"/>
    <property type="match status" value="1"/>
</dbReference>
<dbReference type="PANTHER" id="PTHR11895">
    <property type="entry name" value="TRANSAMIDASE"/>
    <property type="match status" value="1"/>
</dbReference>
<gene>
    <name evidence="4" type="ORF">AX760_03755</name>
</gene>
<evidence type="ECO:0000256" key="1">
    <source>
        <dbReference type="ARBA" id="ARBA00003871"/>
    </source>
</evidence>
<dbReference type="NCBIfam" id="NF005460">
    <property type="entry name" value="PRK07056.1"/>
    <property type="match status" value="1"/>
</dbReference>
<protein>
    <recommendedName>
        <fullName evidence="2">Indoleacetamide hydrolase</fullName>
    </recommendedName>
</protein>
<dbReference type="EMBL" id="LSRP01000096">
    <property type="protein sequence ID" value="OJF94959.1"/>
    <property type="molecule type" value="Genomic_DNA"/>
</dbReference>
<dbReference type="InterPro" id="IPR023631">
    <property type="entry name" value="Amidase_dom"/>
</dbReference>
<dbReference type="SUPFAM" id="SSF75304">
    <property type="entry name" value="Amidase signature (AS) enzymes"/>
    <property type="match status" value="1"/>
</dbReference>
<organism evidence="4 5">
    <name type="scientific">Pararhizobium antarcticum</name>
    <dbReference type="NCBI Taxonomy" id="1798805"/>
    <lineage>
        <taxon>Bacteria</taxon>
        <taxon>Pseudomonadati</taxon>
        <taxon>Pseudomonadota</taxon>
        <taxon>Alphaproteobacteria</taxon>
        <taxon>Hyphomicrobiales</taxon>
        <taxon>Rhizobiaceae</taxon>
        <taxon>Rhizobium/Agrobacterium group</taxon>
        <taxon>Pararhizobium</taxon>
    </lineage>
</organism>
<evidence type="ECO:0000259" key="3">
    <source>
        <dbReference type="Pfam" id="PF01425"/>
    </source>
</evidence>
<accession>A0A657LQ11</accession>
<evidence type="ECO:0000313" key="4">
    <source>
        <dbReference type="EMBL" id="OJF94959.1"/>
    </source>
</evidence>
<name>A0A657LQ11_9HYPH</name>
<dbReference type="InterPro" id="IPR020556">
    <property type="entry name" value="Amidase_CS"/>
</dbReference>
<evidence type="ECO:0000313" key="5">
    <source>
        <dbReference type="Proteomes" id="UP000182661"/>
    </source>
</evidence>
<dbReference type="PANTHER" id="PTHR11895:SF176">
    <property type="entry name" value="AMIDASE AMID-RELATED"/>
    <property type="match status" value="1"/>
</dbReference>
<dbReference type="InterPro" id="IPR000120">
    <property type="entry name" value="Amidase"/>
</dbReference>
<dbReference type="RefSeq" id="WP_071833861.1">
    <property type="nucleotide sequence ID" value="NZ_LSRP01000096.1"/>
</dbReference>
<comment type="function">
    <text evidence="1">Hydrolyzes indole-3-acetamide (IAM) into indole-3-acetic acid (IAA).</text>
</comment>
<comment type="caution">
    <text evidence="4">The sequence shown here is derived from an EMBL/GenBank/DDBJ whole genome shotgun (WGS) entry which is preliminary data.</text>
</comment>
<sequence>MSGQDTIGSVASLSTLLHSGALHPVALADQTFEKIAGYGDGAIFTALLEDRARAEASAAGVRLKAGRSLGLLDGIPIAWKDLFDTVGSVTTAGSVILSGNGPAKADAAVVSALAGAGMIAIGRTNLSEFAFSGLGINPHYGTPHNPASRDPASGVGARIPGGSSSGSAVAVAAGLVPVAIGTDTGGSIRIPAAFNGIVGYKATRGRYPMAGVFPLAGSLDSLGPLCRTVQDAVWIDAAMRGLTAPTVRRGTVQDLKLVIPETTVFDDAEPGVVAAFDAAIKRLQQAGASVERRAFPVFEAIFEIQARHGALVTAEAYALHRERLSGPDAVRMDQRVVARARLGEKILTPDYIALLAARQHLIAEADSVLRPGEIVVHPTLPHVAPRLAPLLADDDLFFRTNAKTLRNTLIGNFLDWCGISIPCGTGEAGMPVGLLLSAQRHDDERLLSIALATEAIIRGEA</sequence>
<reference evidence="4 5" key="1">
    <citation type="submission" date="2016-02" db="EMBL/GenBank/DDBJ databases">
        <title>Genome sequencing of a beta-galactosidase producing bacteria Rhizobium sp. 59.</title>
        <authorList>
            <person name="Wang D."/>
            <person name="Kot W."/>
            <person name="Qin Y."/>
            <person name="Hansen L."/>
            <person name="Naqvi K."/>
            <person name="Rensing C."/>
        </authorList>
    </citation>
    <scope>NUCLEOTIDE SEQUENCE [LARGE SCALE GENOMIC DNA]</scope>
    <source>
        <strain evidence="4 5">59</strain>
    </source>
</reference>
<dbReference type="Gene3D" id="3.90.1300.10">
    <property type="entry name" value="Amidase signature (AS) domain"/>
    <property type="match status" value="1"/>
</dbReference>
<proteinExistence type="predicted"/>
<evidence type="ECO:0000256" key="2">
    <source>
        <dbReference type="ARBA" id="ARBA00021874"/>
    </source>
</evidence>